<feature type="compositionally biased region" description="Polar residues" evidence="1">
    <location>
        <begin position="268"/>
        <end position="290"/>
    </location>
</feature>
<evidence type="ECO:0000256" key="2">
    <source>
        <dbReference type="SAM" id="SignalP"/>
    </source>
</evidence>
<feature type="signal peptide" evidence="2">
    <location>
        <begin position="1"/>
        <end position="26"/>
    </location>
</feature>
<dbReference type="EMBL" id="OOIP01000012">
    <property type="protein sequence ID" value="SPO38953.1"/>
    <property type="molecule type" value="Genomic_DNA"/>
</dbReference>
<evidence type="ECO:0000256" key="1">
    <source>
        <dbReference type="SAM" id="MobiDB-lite"/>
    </source>
</evidence>
<keyword evidence="4" id="KW-1185">Reference proteome</keyword>
<evidence type="ECO:0000313" key="4">
    <source>
        <dbReference type="Proteomes" id="UP000323386"/>
    </source>
</evidence>
<accession>A0A5C3F361</accession>
<protein>
    <submittedName>
        <fullName evidence="3">Uncharacterized protein</fullName>
    </submittedName>
</protein>
<dbReference type="AlphaFoldDB" id="A0A5C3F361"/>
<keyword evidence="2" id="KW-0732">Signal</keyword>
<feature type="chain" id="PRO_5022848405" evidence="2">
    <location>
        <begin position="27"/>
        <end position="395"/>
    </location>
</feature>
<dbReference type="Proteomes" id="UP000323386">
    <property type="component" value="Unassembled WGS sequence"/>
</dbReference>
<name>A0A5C3F361_9BASI</name>
<feature type="region of interest" description="Disordered" evidence="1">
    <location>
        <begin position="79"/>
        <end position="99"/>
    </location>
</feature>
<reference evidence="3 4" key="1">
    <citation type="submission" date="2018-03" db="EMBL/GenBank/DDBJ databases">
        <authorList>
            <person name="Guldener U."/>
        </authorList>
    </citation>
    <scope>NUCLEOTIDE SEQUENCE [LARGE SCALE GENOMIC DNA]</scope>
    <source>
        <strain evidence="3 4">DAOM196992</strain>
    </source>
</reference>
<evidence type="ECO:0000313" key="3">
    <source>
        <dbReference type="EMBL" id="SPO38953.1"/>
    </source>
</evidence>
<feature type="region of interest" description="Disordered" evidence="1">
    <location>
        <begin position="266"/>
        <end position="292"/>
    </location>
</feature>
<proteinExistence type="predicted"/>
<gene>
    <name evidence="3" type="ORF">PSFLO_04432</name>
</gene>
<organism evidence="3 4">
    <name type="scientific">Pseudozyma flocculosa</name>
    <dbReference type="NCBI Taxonomy" id="84751"/>
    <lineage>
        <taxon>Eukaryota</taxon>
        <taxon>Fungi</taxon>
        <taxon>Dikarya</taxon>
        <taxon>Basidiomycota</taxon>
        <taxon>Ustilaginomycotina</taxon>
        <taxon>Ustilaginomycetes</taxon>
        <taxon>Ustilaginales</taxon>
        <taxon>Ustilaginaceae</taxon>
        <taxon>Pseudozyma</taxon>
    </lineage>
</organism>
<sequence>MEDDVETDRFLWALLVICMCLAAATSRQAGRQAGGLAGWRAGSLARGWLAGEPVGLFWRAWPGLASVDSPAGRQSGPLVGPVPGHRTASPAQRSVIKGRASARSLHSSASAAAAYKNVWAPASWRPSACSPFPPCLAAHHHHRRRRHRRPPLPSALATVVAAIPHPAGPLRASIPPLVPTSALVRAETPLQALFGAPVLSPHAIRVNPSQLQPRRPIRSDRLALLQRTSTATPACPWSATHLAPCSSSLRRRLRHPIVRVAADPRRAQSASSWRSPRTSAISTRGPSSLFGSGPGTPPCRLALLPGRTTSVDIQRSFQACRHYSTTPVEPRCVKKQAFHEDPLRLLLVDPSVVVTAFLDRPAHRPCLYPTVAGQDFVCRRESPRPPPRGGSADLL</sequence>